<sequence length="1199" mass="134623">LVAEMSVEMVELSMNAPEPVRTAGILQQNRVFLDFFWDLAKPDQEVRLKAVEDLIQYLKTNNKADELDYTIKRLVDGLAHTREAARPGFSLALGQVLSTFEVISLQSILDRIKEKHNLQTVKKKLVRNAAFGNLFGVLALHQSSRLSKEPPVVLGCVQLLQSLSQHRQHLKDLPTKTMMDILNEISEEVFEEVLLSALQTDLASAFRTPEQLQLLLVALQRFPQTLKPKKLKKLLGSSTIINAENIPKLMEVLKMASRSVKKECVLPAVALDLLKLSLKEDSFQLFWNNAIINGMLKEPPGPAHYLSFRLLGSALPLLSVAQLKEVLSGEVMMQYGEHVVSAQVTERFKLAPEMDSYVSDFLAGCQDADRQLAGMVGFSSLINKGSPLMPPVWRGVQHLQPAALQHYVEWLKNMFLKPQLDKLLDCSTRKQKDNREGKEQENSIFYLRKWIVSRLSSIIDNHQVKKQEDLVMDVARFVFFHAFFSAKKASASIPETKGKLSVPLDDKTRGVLVNHFFGLLLSMHHLPLTEDSDKGTAANQKRVQGVRADGTMWIYHLVQYAQVLLDQPEHAQCSQPFSPEQRKAPEELLGITKDLQSCVDKAQEKKAKKKKKQGEPEWVEVLVDILLSLLSQPSRHIRHVCRTVFSSICPHVTAAALTAILDVSTTHVRDKSDGSDDDSDEEEDDEAMEEEDDDDEEEEEEEGELEEGEVDQKFRQELMKVLQQQNALATEEDGSSDEELDDDAMMALDKGLAALFSEQKKKNQAKKDERTKIQKEKTLVRDFKIKVLDLVEVFVARQAGSPLVLGLVEPLLTIIDRGMSSDSDQQEQEFLRRAADIFRNQLCRSKVYCRTVGDRQGELHDLLDKLMTKCQKLADSSVCLYYFSASLYVVKVLRGAPPAELRFMGNLDVDRVSAIFRDALTSFMGRRKSPLTAQMFTDLFARFPGLCVQLLDQAVQHITSGVRVHQQGQACVLVLRAIQNKEVQQLLSGAPWTELCVKVSGQLAASLQQAGQAESKVVKEKVVRTLELCQFLAKHVHQQKLSVDLEPLQKVLQSLTSAIAFKKTGKLEDTYWAVMKHFGVMKPKVEKTKPDKEAEQQQVPKKKKGFLPETKKRKKRNQPILEPAAAAAAANNSTSRDKPGADKGQAKKKHDKKTKQKRPADGAAASQPNPAKKSKITQSESKTAKKKKPKQKKEGGGQM</sequence>
<dbReference type="GO" id="GO:0043565">
    <property type="term" value="F:sequence-specific DNA binding"/>
    <property type="evidence" value="ECO:0007669"/>
    <property type="project" value="TreeGrafter"/>
</dbReference>
<gene>
    <name evidence="5" type="primary">mybbp1a</name>
</gene>
<dbReference type="PANTHER" id="PTHR13213">
    <property type="entry name" value="MYB-BINDING PROTEIN 1A FAMILY MEMBER"/>
    <property type="match status" value="1"/>
</dbReference>
<feature type="compositionally biased region" description="Basic and acidic residues" evidence="4">
    <location>
        <begin position="1085"/>
        <end position="1095"/>
    </location>
</feature>
<evidence type="ECO:0000256" key="3">
    <source>
        <dbReference type="ARBA" id="ARBA00023242"/>
    </source>
</evidence>
<feature type="compositionally biased region" description="Acidic residues" evidence="4">
    <location>
        <begin position="675"/>
        <end position="709"/>
    </location>
</feature>
<accession>A0A8C9Z541</accession>
<dbReference type="InterPro" id="IPR016024">
    <property type="entry name" value="ARM-type_fold"/>
</dbReference>
<dbReference type="Proteomes" id="UP000694568">
    <property type="component" value="Unplaced"/>
</dbReference>
<protein>
    <submittedName>
        <fullName evidence="5">MYB binding protein (P160) 1a</fullName>
    </submittedName>
</protein>
<dbReference type="Pfam" id="PF04931">
    <property type="entry name" value="DNA_pol_phi"/>
    <property type="match status" value="1"/>
</dbReference>
<dbReference type="Ensembl" id="ENSSLUT00000035712.1">
    <property type="protein sequence ID" value="ENSSLUP00000034636.1"/>
    <property type="gene ID" value="ENSSLUG00000015365.1"/>
</dbReference>
<evidence type="ECO:0000256" key="1">
    <source>
        <dbReference type="ARBA" id="ARBA00004123"/>
    </source>
</evidence>
<keyword evidence="3" id="KW-0539">Nucleus</keyword>
<organism evidence="5 6">
    <name type="scientific">Sander lucioperca</name>
    <name type="common">Pike-perch</name>
    <name type="synonym">Perca lucioperca</name>
    <dbReference type="NCBI Taxonomy" id="283035"/>
    <lineage>
        <taxon>Eukaryota</taxon>
        <taxon>Metazoa</taxon>
        <taxon>Chordata</taxon>
        <taxon>Craniata</taxon>
        <taxon>Vertebrata</taxon>
        <taxon>Euteleostomi</taxon>
        <taxon>Actinopterygii</taxon>
        <taxon>Neopterygii</taxon>
        <taxon>Teleostei</taxon>
        <taxon>Neoteleostei</taxon>
        <taxon>Acanthomorphata</taxon>
        <taxon>Eupercaria</taxon>
        <taxon>Perciformes</taxon>
        <taxon>Percoidei</taxon>
        <taxon>Percidae</taxon>
        <taxon>Luciopercinae</taxon>
        <taxon>Sander</taxon>
    </lineage>
</organism>
<dbReference type="GO" id="GO:0003723">
    <property type="term" value="F:RNA binding"/>
    <property type="evidence" value="ECO:0007669"/>
    <property type="project" value="TreeGrafter"/>
</dbReference>
<dbReference type="GO" id="GO:0005730">
    <property type="term" value="C:nucleolus"/>
    <property type="evidence" value="ECO:0007669"/>
    <property type="project" value="InterPro"/>
</dbReference>
<comment type="subcellular location">
    <subcellularLocation>
        <location evidence="1">Nucleus</location>
    </subcellularLocation>
</comment>
<evidence type="ECO:0000313" key="5">
    <source>
        <dbReference type="Ensembl" id="ENSSLUP00000034636.1"/>
    </source>
</evidence>
<reference evidence="5" key="2">
    <citation type="submission" date="2025-09" db="UniProtKB">
        <authorList>
            <consortium name="Ensembl"/>
        </authorList>
    </citation>
    <scope>IDENTIFICATION</scope>
</reference>
<dbReference type="InterPro" id="IPR007015">
    <property type="entry name" value="DNA_pol_V/MYBBP1A"/>
</dbReference>
<feature type="compositionally biased region" description="Basic and acidic residues" evidence="4">
    <location>
        <begin position="1135"/>
        <end position="1145"/>
    </location>
</feature>
<dbReference type="SUPFAM" id="SSF48371">
    <property type="entry name" value="ARM repeat"/>
    <property type="match status" value="1"/>
</dbReference>
<dbReference type="GeneTree" id="ENSGT00390000017457"/>
<dbReference type="AlphaFoldDB" id="A0A8C9Z541"/>
<feature type="region of interest" description="Disordered" evidence="4">
    <location>
        <begin position="1085"/>
        <end position="1199"/>
    </location>
</feature>
<feature type="compositionally biased region" description="Basic residues" evidence="4">
    <location>
        <begin position="1146"/>
        <end position="1157"/>
    </location>
</feature>
<evidence type="ECO:0000313" key="6">
    <source>
        <dbReference type="Proteomes" id="UP000694568"/>
    </source>
</evidence>
<feature type="compositionally biased region" description="Basic residues" evidence="4">
    <location>
        <begin position="1100"/>
        <end position="1117"/>
    </location>
</feature>
<dbReference type="GO" id="GO:0003714">
    <property type="term" value="F:transcription corepressor activity"/>
    <property type="evidence" value="ECO:0007669"/>
    <property type="project" value="TreeGrafter"/>
</dbReference>
<feature type="region of interest" description="Disordered" evidence="4">
    <location>
        <begin position="667"/>
        <end position="710"/>
    </location>
</feature>
<name>A0A8C9Z541_SANLU</name>
<dbReference type="PANTHER" id="PTHR13213:SF2">
    <property type="entry name" value="MYB-BINDING PROTEIN 1A"/>
    <property type="match status" value="1"/>
</dbReference>
<keyword evidence="6" id="KW-1185">Reference proteome</keyword>
<evidence type="ECO:0000256" key="2">
    <source>
        <dbReference type="ARBA" id="ARBA00006809"/>
    </source>
</evidence>
<proteinExistence type="inferred from homology"/>
<comment type="similarity">
    <text evidence="2">Belongs to the MYBBP1A family.</text>
</comment>
<reference evidence="5" key="1">
    <citation type="submission" date="2025-08" db="UniProtKB">
        <authorList>
            <consortium name="Ensembl"/>
        </authorList>
    </citation>
    <scope>IDENTIFICATION</scope>
</reference>
<evidence type="ECO:0000256" key="4">
    <source>
        <dbReference type="SAM" id="MobiDB-lite"/>
    </source>
</evidence>